<dbReference type="EMBL" id="CAJOBC010031263">
    <property type="protein sequence ID" value="CAF4091477.1"/>
    <property type="molecule type" value="Genomic_DNA"/>
</dbReference>
<dbReference type="AlphaFoldDB" id="A0A815CRM2"/>
<comment type="caution">
    <text evidence="1">The sequence shown here is derived from an EMBL/GenBank/DDBJ whole genome shotgun (WGS) entry which is preliminary data.</text>
</comment>
<evidence type="ECO:0000313" key="3">
    <source>
        <dbReference type="Proteomes" id="UP000663829"/>
    </source>
</evidence>
<organism evidence="1 3">
    <name type="scientific">Didymodactylos carnosus</name>
    <dbReference type="NCBI Taxonomy" id="1234261"/>
    <lineage>
        <taxon>Eukaryota</taxon>
        <taxon>Metazoa</taxon>
        <taxon>Spiralia</taxon>
        <taxon>Gnathifera</taxon>
        <taxon>Rotifera</taxon>
        <taxon>Eurotatoria</taxon>
        <taxon>Bdelloidea</taxon>
        <taxon>Philodinida</taxon>
        <taxon>Philodinidae</taxon>
        <taxon>Didymodactylos</taxon>
    </lineage>
</organism>
<reference evidence="1" key="1">
    <citation type="submission" date="2021-02" db="EMBL/GenBank/DDBJ databases">
        <authorList>
            <person name="Nowell W R."/>
        </authorList>
    </citation>
    <scope>NUCLEOTIDE SEQUENCE</scope>
</reference>
<gene>
    <name evidence="1" type="ORF">GPM918_LOCUS27891</name>
    <name evidence="2" type="ORF">SRO942_LOCUS28305</name>
</gene>
<accession>A0A815CRM2</accession>
<protein>
    <recommendedName>
        <fullName evidence="4">F-box domain-containing protein</fullName>
    </recommendedName>
</protein>
<evidence type="ECO:0008006" key="4">
    <source>
        <dbReference type="Google" id="ProtNLM"/>
    </source>
</evidence>
<name>A0A815CRM2_9BILA</name>
<dbReference type="EMBL" id="CAJNOQ010011921">
    <property type="protein sequence ID" value="CAF1288031.1"/>
    <property type="molecule type" value="Genomic_DNA"/>
</dbReference>
<dbReference type="Proteomes" id="UP000681722">
    <property type="component" value="Unassembled WGS sequence"/>
</dbReference>
<dbReference type="Proteomes" id="UP000663829">
    <property type="component" value="Unassembled WGS sequence"/>
</dbReference>
<evidence type="ECO:0000313" key="2">
    <source>
        <dbReference type="EMBL" id="CAF4091477.1"/>
    </source>
</evidence>
<dbReference type="OrthoDB" id="9990102at2759"/>
<evidence type="ECO:0000313" key="1">
    <source>
        <dbReference type="EMBL" id="CAF1288031.1"/>
    </source>
</evidence>
<sequence>MDESKRNSNDIESTNDRRKKIRTNNEKRIYRSSFEDLSNEIVYEILDFLDGCDAHEAFSNLNARYNRIVNCPSRLLKINLSFTSKSIFEYRCKKIISENVDRIVSLHISSELSISLFLKYFLIDSFICLESLVLNQIKSDELQPLFTRLMLLPRLFSLSIDVIDEMKNEDLIFGLIFQLPMLEYINCNIRTRRRFIRCPYLLRIPNHIIGQQNNTIKYLVTNHYWYLDQLGPRSYMPKLRHLSCREGCVLPNIQRDMSIIPSDLTEICITESCHLSFDQFELFISKLCPRLQLVRIQIRDDKNYLDADRWQCLIVQHMPHLRRFSSPFWREHQWYFAHQHSGSSNFRFGTFYSIQRYRHEYHMWSIKDDYICPYRDRGLNMARQIFIDSYQALTHCLLRFPHATNFTFEDRDNEDNYLPIDDLNRIVPLAHLNQLVIGWRNLERVQLLELLHHAFNVHSLELIWFSHLPIPSLSSKQVDNDHVISNRNNVQLTIRSKSTHITSHNWRGKS</sequence>
<proteinExistence type="predicted"/>
<keyword evidence="3" id="KW-1185">Reference proteome</keyword>